<dbReference type="SUPFAM" id="SSF53850">
    <property type="entry name" value="Periplasmic binding protein-like II"/>
    <property type="match status" value="1"/>
</dbReference>
<proteinExistence type="inferred from homology"/>
<dbReference type="PANTHER" id="PTHR30346">
    <property type="entry name" value="TRANSCRIPTIONAL DUAL REGULATOR HCAR-RELATED"/>
    <property type="match status" value="1"/>
</dbReference>
<dbReference type="Gene3D" id="3.40.190.10">
    <property type="entry name" value="Periplasmic binding protein-like II"/>
    <property type="match status" value="2"/>
</dbReference>
<dbReference type="InterPro" id="IPR036390">
    <property type="entry name" value="WH_DNA-bd_sf"/>
</dbReference>
<evidence type="ECO:0000313" key="7">
    <source>
        <dbReference type="Proteomes" id="UP000316125"/>
    </source>
</evidence>
<keyword evidence="3" id="KW-0238">DNA-binding</keyword>
<dbReference type="EMBL" id="CP041040">
    <property type="protein sequence ID" value="QDE35570.1"/>
    <property type="molecule type" value="Genomic_DNA"/>
</dbReference>
<dbReference type="OrthoDB" id="3636008at2"/>
<evidence type="ECO:0000256" key="3">
    <source>
        <dbReference type="ARBA" id="ARBA00023125"/>
    </source>
</evidence>
<name>A0A4Y5YRX6_9MICO</name>
<evidence type="ECO:0000259" key="5">
    <source>
        <dbReference type="PROSITE" id="PS50931"/>
    </source>
</evidence>
<protein>
    <submittedName>
        <fullName evidence="6">LysR family transcriptional regulator</fullName>
    </submittedName>
</protein>
<dbReference type="PANTHER" id="PTHR30346:SF17">
    <property type="entry name" value="LYSR FAMILY TRANSCRIPTIONAL REGULATOR"/>
    <property type="match status" value="1"/>
</dbReference>
<gene>
    <name evidence="6" type="ORF">FIV50_12705</name>
</gene>
<dbReference type="RefSeq" id="WP_140037744.1">
    <property type="nucleotide sequence ID" value="NZ_CP041040.1"/>
</dbReference>
<evidence type="ECO:0000256" key="1">
    <source>
        <dbReference type="ARBA" id="ARBA00009437"/>
    </source>
</evidence>
<dbReference type="Gene3D" id="1.10.10.10">
    <property type="entry name" value="Winged helix-like DNA-binding domain superfamily/Winged helix DNA-binding domain"/>
    <property type="match status" value="1"/>
</dbReference>
<accession>A0A4Y5YRX6</accession>
<dbReference type="InterPro" id="IPR000847">
    <property type="entry name" value="LysR_HTH_N"/>
</dbReference>
<reference evidence="6 7" key="1">
    <citation type="submission" date="2019-06" db="EMBL/GenBank/DDBJ databases">
        <title>Complete genome of Microbacterium foliorum M2.</title>
        <authorList>
            <person name="Cao G."/>
        </authorList>
    </citation>
    <scope>NUCLEOTIDE SEQUENCE [LARGE SCALE GENOMIC DNA]</scope>
    <source>
        <strain evidence="6 7">M2</strain>
    </source>
</reference>
<dbReference type="Pfam" id="PF03466">
    <property type="entry name" value="LysR_substrate"/>
    <property type="match status" value="1"/>
</dbReference>
<sequence length="302" mass="33190">MTVSRLEYFVAVAQERSFARAAARLHITRPALSQQIRKLEEELGQPLVMRSSHRVVLTPAGHHLLPRAREIVDSYRRLPALVDEAARGTQETLRLGVNSSSLIGLVPTLIPRLHSVLPDVAVVVEELWDEQQLEMLRTGELDAAIFRSAAPPESLYSWPLGADYLHVCLPRAHPLARQTEVTWADLAGERLLLPDRARARIEVDTILAAFTTNGIHLEDLTITMYGYHGAAWVAAGYGVILVPGHATALRHDGTVFKTLTPAMPAMQLRIATRSEPVAGALLALLRTAHGLTTENAETLNVM</sequence>
<dbReference type="GO" id="GO:0032993">
    <property type="term" value="C:protein-DNA complex"/>
    <property type="evidence" value="ECO:0007669"/>
    <property type="project" value="TreeGrafter"/>
</dbReference>
<keyword evidence="2" id="KW-0805">Transcription regulation</keyword>
<evidence type="ECO:0000256" key="4">
    <source>
        <dbReference type="ARBA" id="ARBA00023163"/>
    </source>
</evidence>
<evidence type="ECO:0000256" key="2">
    <source>
        <dbReference type="ARBA" id="ARBA00023015"/>
    </source>
</evidence>
<dbReference type="FunFam" id="1.10.10.10:FF:000001">
    <property type="entry name" value="LysR family transcriptional regulator"/>
    <property type="match status" value="1"/>
</dbReference>
<dbReference type="AlphaFoldDB" id="A0A4Y5YRX6"/>
<dbReference type="Proteomes" id="UP000316125">
    <property type="component" value="Chromosome"/>
</dbReference>
<organism evidence="6 7">
    <name type="scientific">Microbacterium foliorum</name>
    <dbReference type="NCBI Taxonomy" id="104336"/>
    <lineage>
        <taxon>Bacteria</taxon>
        <taxon>Bacillati</taxon>
        <taxon>Actinomycetota</taxon>
        <taxon>Actinomycetes</taxon>
        <taxon>Micrococcales</taxon>
        <taxon>Microbacteriaceae</taxon>
        <taxon>Microbacterium</taxon>
    </lineage>
</organism>
<dbReference type="CDD" id="cd08414">
    <property type="entry name" value="PBP2_LTTR_aromatics_like"/>
    <property type="match status" value="1"/>
</dbReference>
<comment type="similarity">
    <text evidence="1">Belongs to the LysR transcriptional regulatory family.</text>
</comment>
<dbReference type="Pfam" id="PF00126">
    <property type="entry name" value="HTH_1"/>
    <property type="match status" value="1"/>
</dbReference>
<dbReference type="GO" id="GO:0003677">
    <property type="term" value="F:DNA binding"/>
    <property type="evidence" value="ECO:0007669"/>
    <property type="project" value="UniProtKB-KW"/>
</dbReference>
<dbReference type="PRINTS" id="PR00039">
    <property type="entry name" value="HTHLYSR"/>
</dbReference>
<evidence type="ECO:0000313" key="6">
    <source>
        <dbReference type="EMBL" id="QDE35570.1"/>
    </source>
</evidence>
<dbReference type="InterPro" id="IPR036388">
    <property type="entry name" value="WH-like_DNA-bd_sf"/>
</dbReference>
<dbReference type="PROSITE" id="PS50931">
    <property type="entry name" value="HTH_LYSR"/>
    <property type="match status" value="1"/>
</dbReference>
<keyword evidence="4" id="KW-0804">Transcription</keyword>
<dbReference type="InterPro" id="IPR005119">
    <property type="entry name" value="LysR_subst-bd"/>
</dbReference>
<feature type="domain" description="HTH lysR-type" evidence="5">
    <location>
        <begin position="1"/>
        <end position="58"/>
    </location>
</feature>
<dbReference type="GO" id="GO:0003700">
    <property type="term" value="F:DNA-binding transcription factor activity"/>
    <property type="evidence" value="ECO:0007669"/>
    <property type="project" value="InterPro"/>
</dbReference>
<dbReference type="SUPFAM" id="SSF46785">
    <property type="entry name" value="Winged helix' DNA-binding domain"/>
    <property type="match status" value="1"/>
</dbReference>